<evidence type="ECO:0000259" key="5">
    <source>
        <dbReference type="Pfam" id="PF10502"/>
    </source>
</evidence>
<dbReference type="GO" id="GO:0004252">
    <property type="term" value="F:serine-type endopeptidase activity"/>
    <property type="evidence" value="ECO:0007669"/>
    <property type="project" value="InterPro"/>
</dbReference>
<gene>
    <name evidence="6" type="ORF">FKR81_16400</name>
</gene>
<dbReference type="Gene3D" id="2.10.109.10">
    <property type="entry name" value="Umud Fragment, subunit A"/>
    <property type="match status" value="1"/>
</dbReference>
<evidence type="ECO:0000313" key="6">
    <source>
        <dbReference type="EMBL" id="TWP51351.1"/>
    </source>
</evidence>
<dbReference type="EMBL" id="VOBR01000009">
    <property type="protein sequence ID" value="TWP51351.1"/>
    <property type="molecule type" value="Genomic_DNA"/>
</dbReference>
<evidence type="ECO:0000256" key="2">
    <source>
        <dbReference type="ARBA" id="ARBA00022801"/>
    </source>
</evidence>
<dbReference type="GO" id="GO:0006465">
    <property type="term" value="P:signal peptide processing"/>
    <property type="evidence" value="ECO:0007669"/>
    <property type="project" value="InterPro"/>
</dbReference>
<dbReference type="InterPro" id="IPR052064">
    <property type="entry name" value="Mito_IMP1_subunit"/>
</dbReference>
<proteinExistence type="inferred from homology"/>
<keyword evidence="2" id="KW-0378">Hydrolase</keyword>
<dbReference type="InterPro" id="IPR036286">
    <property type="entry name" value="LexA/Signal_pep-like_sf"/>
</dbReference>
<dbReference type="PANTHER" id="PTHR12383">
    <property type="entry name" value="PROTEASE FAMILY S26 MITOCHONDRIAL INNER MEMBRANE PROTEASE-RELATED"/>
    <property type="match status" value="1"/>
</dbReference>
<dbReference type="PRINTS" id="PR00727">
    <property type="entry name" value="LEADERPTASE"/>
</dbReference>
<dbReference type="InterPro" id="IPR000223">
    <property type="entry name" value="Pept_S26A_signal_pept_1"/>
</dbReference>
<sequence>MEPTFSDGDRVLALRPWARRVRRGGVVVVDAPDLIGGLLIKRVFSVPGDDVPRETFPALDGDTVPAGSVVLRGDNAAHSYDSAQAGYFPVSGIRGVVLRRMSD</sequence>
<name>A0A563EV31_9PSEU</name>
<dbReference type="Pfam" id="PF10502">
    <property type="entry name" value="Peptidase_S26"/>
    <property type="match status" value="2"/>
</dbReference>
<comment type="similarity">
    <text evidence="4">Belongs to the peptidase S26 family. IMP1 subfamily.</text>
</comment>
<dbReference type="AlphaFoldDB" id="A0A563EV31"/>
<feature type="domain" description="Peptidase S26" evidence="5">
    <location>
        <begin position="55"/>
        <end position="97"/>
    </location>
</feature>
<protein>
    <recommendedName>
        <fullName evidence="5">Peptidase S26 domain-containing protein</fullName>
    </recommendedName>
</protein>
<feature type="domain" description="Peptidase S26" evidence="5">
    <location>
        <begin position="1"/>
        <end position="52"/>
    </location>
</feature>
<evidence type="ECO:0000256" key="4">
    <source>
        <dbReference type="ARBA" id="ARBA00038445"/>
    </source>
</evidence>
<dbReference type="SUPFAM" id="SSF51306">
    <property type="entry name" value="LexA/Signal peptidase"/>
    <property type="match status" value="1"/>
</dbReference>
<dbReference type="GO" id="GO:0005886">
    <property type="term" value="C:plasma membrane"/>
    <property type="evidence" value="ECO:0007669"/>
    <property type="project" value="UniProtKB-SubCell"/>
</dbReference>
<dbReference type="InterPro" id="IPR019533">
    <property type="entry name" value="Peptidase_S26"/>
</dbReference>
<keyword evidence="3" id="KW-0472">Membrane</keyword>
<dbReference type="PANTHER" id="PTHR12383:SF16">
    <property type="entry name" value="MITOCHONDRIAL INNER MEMBRANE PROTEASE SUBUNIT 1"/>
    <property type="match status" value="1"/>
</dbReference>
<organism evidence="6 7">
    <name type="scientific">Lentzea tibetensis</name>
    <dbReference type="NCBI Taxonomy" id="2591470"/>
    <lineage>
        <taxon>Bacteria</taxon>
        <taxon>Bacillati</taxon>
        <taxon>Actinomycetota</taxon>
        <taxon>Actinomycetes</taxon>
        <taxon>Pseudonocardiales</taxon>
        <taxon>Pseudonocardiaceae</taxon>
        <taxon>Lentzea</taxon>
    </lineage>
</organism>
<dbReference type="OrthoDB" id="5518017at2"/>
<keyword evidence="7" id="KW-1185">Reference proteome</keyword>
<evidence type="ECO:0000256" key="3">
    <source>
        <dbReference type="ARBA" id="ARBA00023136"/>
    </source>
</evidence>
<evidence type="ECO:0000256" key="1">
    <source>
        <dbReference type="ARBA" id="ARBA00004401"/>
    </source>
</evidence>
<dbReference type="Proteomes" id="UP000316639">
    <property type="component" value="Unassembled WGS sequence"/>
</dbReference>
<evidence type="ECO:0000313" key="7">
    <source>
        <dbReference type="Proteomes" id="UP000316639"/>
    </source>
</evidence>
<reference evidence="6 7" key="1">
    <citation type="submission" date="2019-07" db="EMBL/GenBank/DDBJ databases">
        <title>Lentzea xizangensis sp. nov., isolated from Qinghai-Tibetan Plateau Soils.</title>
        <authorList>
            <person name="Huang J."/>
        </authorList>
    </citation>
    <scope>NUCLEOTIDE SEQUENCE [LARGE SCALE GENOMIC DNA]</scope>
    <source>
        <strain evidence="6 7">FXJ1.1311</strain>
    </source>
</reference>
<accession>A0A563EV31</accession>
<comment type="caution">
    <text evidence="6">The sequence shown here is derived from an EMBL/GenBank/DDBJ whole genome shotgun (WGS) entry which is preliminary data.</text>
</comment>
<comment type="subcellular location">
    <subcellularLocation>
        <location evidence="1">Cell membrane</location>
        <topology evidence="1">Single-pass type II membrane protein</topology>
    </subcellularLocation>
</comment>